<sequence length="318" mass="33792">MSAAHEDTSLEFVASNLDILATILPERLLKPQVGIVCGSGLSTLAASFRERVEVPYSSLKGFGISTVHGHKSALAFGLVGPGDGIPVVAMLGRFHAYEGHSLSTVVYPIRVMARLGVKNVIITNAAGSLDPALPVGTSRLIVSIRDHLALPDLTGFNPLLGPAKPQYPRFLPLSAAYSHSLRRTVFFAAHELGLPPSALGEGTYAWVSGPTYESPAEGRFLRAAGASVVGMSTVPEVLAAREEGIEVCVLSLVTNFVVIPDGYRSVREEVDAELSGRPLPPVPQVEVSHEEVLAIGKEKSEVMRSLVEKMIELIGKNA</sequence>
<feature type="binding site" evidence="6">
    <location>
        <position position="255"/>
    </location>
    <ligand>
        <name>a purine D-ribonucleoside</name>
        <dbReference type="ChEBI" id="CHEBI:142355"/>
    </ligand>
</feature>
<feature type="binding site" evidence="6">
    <location>
        <position position="213"/>
    </location>
    <ligand>
        <name>a purine D-ribonucleoside</name>
        <dbReference type="ChEBI" id="CHEBI:142355"/>
    </ligand>
</feature>
<keyword evidence="4 5" id="KW-0808">Transferase</keyword>
<feature type="binding site" evidence="6">
    <location>
        <position position="232"/>
    </location>
    <ligand>
        <name>phosphate</name>
        <dbReference type="ChEBI" id="CHEBI:43474"/>
    </ligand>
</feature>
<feature type="binding site" evidence="6">
    <location>
        <position position="70"/>
    </location>
    <ligand>
        <name>phosphate</name>
        <dbReference type="ChEBI" id="CHEBI:43474"/>
    </ligand>
</feature>
<dbReference type="Proteomes" id="UP000076761">
    <property type="component" value="Unassembled WGS sequence"/>
</dbReference>
<comment type="function">
    <text evidence="5">The purine nucleoside phosphorylases catalyze the phosphorolytic breakdown of the N-glycosidic bond in the beta-(deoxy)ribonucleoside molecules, with the formation of the corresponding free purine bases and pentose-1-phosphate.</text>
</comment>
<feature type="binding site" evidence="6">
    <location>
        <position position="39"/>
    </location>
    <ligand>
        <name>phosphate</name>
        <dbReference type="ChEBI" id="CHEBI:43474"/>
    </ligand>
</feature>
<dbReference type="InterPro" id="IPR018099">
    <property type="entry name" value="Purine_phosphorylase-2_CS"/>
</dbReference>
<dbReference type="EMBL" id="KV425558">
    <property type="protein sequence ID" value="KZT28296.1"/>
    <property type="molecule type" value="Genomic_DNA"/>
</dbReference>
<protein>
    <recommendedName>
        <fullName evidence="5">Purine nucleoside phosphorylase</fullName>
        <ecNumber evidence="5">2.4.2.1</ecNumber>
    </recommendedName>
    <alternativeName>
        <fullName evidence="5">Inosine-guanosine phosphorylase</fullName>
    </alternativeName>
</protein>
<evidence type="ECO:0000256" key="3">
    <source>
        <dbReference type="ARBA" id="ARBA00022676"/>
    </source>
</evidence>
<organism evidence="8 9">
    <name type="scientific">Neolentinus lepideus HHB14362 ss-1</name>
    <dbReference type="NCBI Taxonomy" id="1314782"/>
    <lineage>
        <taxon>Eukaryota</taxon>
        <taxon>Fungi</taxon>
        <taxon>Dikarya</taxon>
        <taxon>Basidiomycota</taxon>
        <taxon>Agaricomycotina</taxon>
        <taxon>Agaricomycetes</taxon>
        <taxon>Gloeophyllales</taxon>
        <taxon>Gloeophyllaceae</taxon>
        <taxon>Neolentinus</taxon>
    </lineage>
</organism>
<accession>A0A165UK79</accession>
<reference evidence="8 9" key="1">
    <citation type="journal article" date="2016" name="Mol. Biol. Evol.">
        <title>Comparative Genomics of Early-Diverging Mushroom-Forming Fungi Provides Insights into the Origins of Lignocellulose Decay Capabilities.</title>
        <authorList>
            <person name="Nagy L.G."/>
            <person name="Riley R."/>
            <person name="Tritt A."/>
            <person name="Adam C."/>
            <person name="Daum C."/>
            <person name="Floudas D."/>
            <person name="Sun H."/>
            <person name="Yadav J.S."/>
            <person name="Pangilinan J."/>
            <person name="Larsson K.H."/>
            <person name="Matsuura K."/>
            <person name="Barry K."/>
            <person name="Labutti K."/>
            <person name="Kuo R."/>
            <person name="Ohm R.A."/>
            <person name="Bhattacharya S.S."/>
            <person name="Shirouzu T."/>
            <person name="Yoshinaga Y."/>
            <person name="Martin F.M."/>
            <person name="Grigoriev I.V."/>
            <person name="Hibbett D.S."/>
        </authorList>
    </citation>
    <scope>NUCLEOTIDE SEQUENCE [LARGE SCALE GENOMIC DNA]</scope>
    <source>
        <strain evidence="8 9">HHB14362 ss-1</strain>
    </source>
</reference>
<keyword evidence="3 5" id="KW-0328">Glycosyltransferase</keyword>
<dbReference type="InterPro" id="IPR011268">
    <property type="entry name" value="Purine_phosphorylase"/>
</dbReference>
<comment type="pathway">
    <text evidence="1 5">Purine metabolism; purine nucleoside salvage.</text>
</comment>
<dbReference type="NCBIfam" id="NF006054">
    <property type="entry name" value="PRK08202.1"/>
    <property type="match status" value="1"/>
</dbReference>
<dbReference type="GO" id="GO:0004731">
    <property type="term" value="F:purine-nucleoside phosphorylase activity"/>
    <property type="evidence" value="ECO:0007669"/>
    <property type="project" value="UniProtKB-EC"/>
</dbReference>
<dbReference type="FunCoup" id="A0A165UK79">
    <property type="interactions" value="304"/>
</dbReference>
<dbReference type="UniPathway" id="UPA00606"/>
<dbReference type="InterPro" id="IPR035994">
    <property type="entry name" value="Nucleoside_phosphorylase_sf"/>
</dbReference>
<evidence type="ECO:0000313" key="9">
    <source>
        <dbReference type="Proteomes" id="UP000076761"/>
    </source>
</evidence>
<evidence type="ECO:0000259" key="7">
    <source>
        <dbReference type="Pfam" id="PF01048"/>
    </source>
</evidence>
<dbReference type="Gene3D" id="3.40.50.1580">
    <property type="entry name" value="Nucleoside phosphorylase domain"/>
    <property type="match status" value="1"/>
</dbReference>
<dbReference type="STRING" id="1314782.A0A165UK79"/>
<dbReference type="PIRSF" id="PIRSF000477">
    <property type="entry name" value="PurNPase"/>
    <property type="match status" value="1"/>
</dbReference>
<dbReference type="InParanoid" id="A0A165UK79"/>
<feature type="binding site" evidence="6">
    <location>
        <position position="125"/>
    </location>
    <ligand>
        <name>phosphate</name>
        <dbReference type="ChEBI" id="CHEBI:43474"/>
    </ligand>
</feature>
<dbReference type="SUPFAM" id="SSF53167">
    <property type="entry name" value="Purine and uridine phosphorylases"/>
    <property type="match status" value="1"/>
</dbReference>
<feature type="binding site" evidence="6">
    <location>
        <begin position="93"/>
        <end position="95"/>
    </location>
    <ligand>
        <name>phosphate</name>
        <dbReference type="ChEBI" id="CHEBI:43474"/>
    </ligand>
</feature>
<keyword evidence="9" id="KW-1185">Reference proteome</keyword>
<dbReference type="PANTHER" id="PTHR11904:SF9">
    <property type="entry name" value="PURINE NUCLEOSIDE PHOSPHORYLASE-RELATED"/>
    <property type="match status" value="1"/>
</dbReference>
<dbReference type="Pfam" id="PF01048">
    <property type="entry name" value="PNP_UDP_1"/>
    <property type="match status" value="1"/>
</dbReference>
<evidence type="ECO:0000256" key="5">
    <source>
        <dbReference type="PIRNR" id="PIRNR000477"/>
    </source>
</evidence>
<dbReference type="GO" id="GO:0009116">
    <property type="term" value="P:nucleoside metabolic process"/>
    <property type="evidence" value="ECO:0007669"/>
    <property type="project" value="InterPro"/>
</dbReference>
<dbReference type="OrthoDB" id="10261782at2759"/>
<evidence type="ECO:0000313" key="8">
    <source>
        <dbReference type="EMBL" id="KZT28296.1"/>
    </source>
</evidence>
<dbReference type="EC" id="2.4.2.1" evidence="5"/>
<dbReference type="NCBIfam" id="TIGR01697">
    <property type="entry name" value="PNPH-PUNA-XAPA"/>
    <property type="match status" value="1"/>
</dbReference>
<dbReference type="AlphaFoldDB" id="A0A165UK79"/>
<feature type="domain" description="Nucleoside phosphorylase" evidence="7">
    <location>
        <begin position="33"/>
        <end position="259"/>
    </location>
</feature>
<name>A0A165UK79_9AGAM</name>
<dbReference type="GO" id="GO:0005737">
    <property type="term" value="C:cytoplasm"/>
    <property type="evidence" value="ECO:0007669"/>
    <property type="project" value="TreeGrafter"/>
</dbReference>
<comment type="similarity">
    <text evidence="2 5">Belongs to the PNP/MTAP phosphorylase family.</text>
</comment>
<evidence type="ECO:0000256" key="2">
    <source>
        <dbReference type="ARBA" id="ARBA00006751"/>
    </source>
</evidence>
<evidence type="ECO:0000256" key="4">
    <source>
        <dbReference type="ARBA" id="ARBA00022679"/>
    </source>
</evidence>
<dbReference type="InterPro" id="IPR000845">
    <property type="entry name" value="Nucleoside_phosphorylase_d"/>
</dbReference>
<dbReference type="PANTHER" id="PTHR11904">
    <property type="entry name" value="METHYLTHIOADENOSINE/PURINE NUCLEOSIDE PHOSPHORYLASE"/>
    <property type="match status" value="1"/>
</dbReference>
<gene>
    <name evidence="8" type="ORF">NEOLEDRAFT_1059091</name>
</gene>
<dbReference type="PROSITE" id="PS01240">
    <property type="entry name" value="PNP_MTAP_2"/>
    <property type="match status" value="1"/>
</dbReference>
<proteinExistence type="inferred from homology"/>
<dbReference type="CDD" id="cd09009">
    <property type="entry name" value="PNP-EcPNPII_like"/>
    <property type="match status" value="1"/>
</dbReference>
<evidence type="ECO:0000256" key="6">
    <source>
        <dbReference type="PIRSR" id="PIRSR000477-2"/>
    </source>
</evidence>
<evidence type="ECO:0000256" key="1">
    <source>
        <dbReference type="ARBA" id="ARBA00005058"/>
    </source>
</evidence>